<comment type="caution">
    <text evidence="2">The sequence shown here is derived from an EMBL/GenBank/DDBJ whole genome shotgun (WGS) entry which is preliminary data.</text>
</comment>
<accession>A0A0G1RIZ2</accession>
<dbReference type="Proteomes" id="UP000034684">
    <property type="component" value="Unassembled WGS sequence"/>
</dbReference>
<feature type="transmembrane region" description="Helical" evidence="1">
    <location>
        <begin position="51"/>
        <end position="78"/>
    </location>
</feature>
<evidence type="ECO:0000256" key="1">
    <source>
        <dbReference type="SAM" id="Phobius"/>
    </source>
</evidence>
<protein>
    <recommendedName>
        <fullName evidence="4">DoxX family protein</fullName>
    </recommendedName>
</protein>
<sequence>MFYAGIAKVFDSDWSAGGYLIGAQTFSGFYLWLAGPQILPVINFVNAWGPILLGVSLLVGLLVQVSAPFGVLMMLLYYFPILNFPKVGDHSFLVDEHIIYAIALTVLAVFKSGEFWGLDGLLYKRNKAELGN</sequence>
<keyword evidence="1" id="KW-0812">Transmembrane</keyword>
<gene>
    <name evidence="2" type="ORF">UX79_C0025G0014</name>
</gene>
<evidence type="ECO:0000313" key="2">
    <source>
        <dbReference type="EMBL" id="KKU57047.1"/>
    </source>
</evidence>
<evidence type="ECO:0000313" key="3">
    <source>
        <dbReference type="Proteomes" id="UP000034684"/>
    </source>
</evidence>
<dbReference type="AlphaFoldDB" id="A0A0G1RIZ2"/>
<dbReference type="PATRIC" id="fig|1619117.3.peg.444"/>
<keyword evidence="1" id="KW-1133">Transmembrane helix</keyword>
<evidence type="ECO:0008006" key="4">
    <source>
        <dbReference type="Google" id="ProtNLM"/>
    </source>
</evidence>
<feature type="transmembrane region" description="Helical" evidence="1">
    <location>
        <begin position="98"/>
        <end position="118"/>
    </location>
</feature>
<proteinExistence type="predicted"/>
<feature type="transmembrane region" description="Helical" evidence="1">
    <location>
        <begin position="20"/>
        <end position="39"/>
    </location>
</feature>
<reference evidence="2 3" key="1">
    <citation type="journal article" date="2015" name="Nature">
        <title>rRNA introns, odd ribosomes, and small enigmatic genomes across a large radiation of phyla.</title>
        <authorList>
            <person name="Brown C.T."/>
            <person name="Hug L.A."/>
            <person name="Thomas B.C."/>
            <person name="Sharon I."/>
            <person name="Castelle C.J."/>
            <person name="Singh A."/>
            <person name="Wilkins M.J."/>
            <person name="Williams K.H."/>
            <person name="Banfield J.F."/>
        </authorList>
    </citation>
    <scope>NUCLEOTIDE SEQUENCE [LARGE SCALE GENOMIC DNA]</scope>
</reference>
<name>A0A0G1RIZ2_UNCKA</name>
<dbReference type="EMBL" id="LCNN01000025">
    <property type="protein sequence ID" value="KKU57047.1"/>
    <property type="molecule type" value="Genomic_DNA"/>
</dbReference>
<organism evidence="2 3">
    <name type="scientific">candidate division WWE3 bacterium GW2011_GWB1_47_11</name>
    <dbReference type="NCBI Taxonomy" id="1619117"/>
    <lineage>
        <taxon>Bacteria</taxon>
        <taxon>Katanobacteria</taxon>
    </lineage>
</organism>
<keyword evidence="1" id="KW-0472">Membrane</keyword>